<dbReference type="Gene3D" id="3.30.9.30">
    <property type="match status" value="1"/>
</dbReference>
<dbReference type="PANTHER" id="PTHR47469">
    <property type="entry name" value="MONOOXYGENASE-LIKE"/>
    <property type="match status" value="1"/>
</dbReference>
<dbReference type="InterPro" id="IPR053212">
    <property type="entry name" value="DHP_3-monooxygenase"/>
</dbReference>
<dbReference type="InterPro" id="IPR036188">
    <property type="entry name" value="FAD/NAD-bd_sf"/>
</dbReference>
<dbReference type="InterPro" id="IPR054707">
    <property type="entry name" value="DhpH_subs-bd"/>
</dbReference>
<dbReference type="Pfam" id="PF22607">
    <property type="entry name" value="FAD_binding-like"/>
    <property type="match status" value="1"/>
</dbReference>
<name>A0AAV5A3N5_9AGAM</name>
<sequence>MSFYERPEHEPCVFYNSWKTDSSNNAVLLLLFTATSTIGGEMAVDKKDALTAIISGGSLSGLMVAIVLKRLGFRVTVFERSTTVQSQGAGIVLGKWSTAFFQEFDKTKTEIALYYTLRANYDGFIKEGYINDISAAAVKDDRAEYFMGKTVVSHSYDSHLKAVNVTVRNGDGSEDHFVADLFVCAEGGSSSSREIYFPGLPRTYAGYLAFRGLVPEKDLEPDTAKTLIHSLSRSFSTNLAVPGPNGATTVGNRHMNFVWYNTIPEGAVLDKVLTDINGKRRPFSVSAGYMPQSVVEEEIHPRAFAKLSPQCLEVVMKTKHPFVQVVTDVIASSAVFHDGHVILVGDALSGARPHTTASTNQAADHALRLFLTLKTNTCDLSGLKAEWEPGSLQYSKYLWEIGAAIGNLSQFGDHPMNVDRQMPHRALEEWMKVGEPK</sequence>
<evidence type="ECO:0000259" key="2">
    <source>
        <dbReference type="Pfam" id="PF22607"/>
    </source>
</evidence>
<dbReference type="PANTHER" id="PTHR47469:SF2">
    <property type="entry name" value="OS06G0597600 PROTEIN"/>
    <property type="match status" value="1"/>
</dbReference>
<comment type="caution">
    <text evidence="3">The sequence shown here is derived from an EMBL/GenBank/DDBJ whole genome shotgun (WGS) entry which is preliminary data.</text>
</comment>
<proteinExistence type="predicted"/>
<accession>A0AAV5A3N5</accession>
<dbReference type="PRINTS" id="PR00420">
    <property type="entry name" value="RNGMNOXGNASE"/>
</dbReference>
<dbReference type="Proteomes" id="UP001050691">
    <property type="component" value="Unassembled WGS sequence"/>
</dbReference>
<dbReference type="InterPro" id="IPR039648">
    <property type="entry name" value="DHPH_N"/>
</dbReference>
<dbReference type="EMBL" id="BPWL01000002">
    <property type="protein sequence ID" value="GJJ07823.1"/>
    <property type="molecule type" value="Genomic_DNA"/>
</dbReference>
<feature type="domain" description="2,6-dihydroxypyridine 3-monooxygenase substrate binding" evidence="2">
    <location>
        <begin position="204"/>
        <end position="328"/>
    </location>
</feature>
<dbReference type="Pfam" id="PF00070">
    <property type="entry name" value="Pyr_redox"/>
    <property type="match status" value="1"/>
</dbReference>
<dbReference type="SUPFAM" id="SSF51905">
    <property type="entry name" value="FAD/NAD(P)-binding domain"/>
    <property type="match status" value="1"/>
</dbReference>
<dbReference type="SUPFAM" id="SSF54373">
    <property type="entry name" value="FAD-linked reductases, C-terminal domain"/>
    <property type="match status" value="1"/>
</dbReference>
<organism evidence="3 4">
    <name type="scientific">Clathrus columnatus</name>
    <dbReference type="NCBI Taxonomy" id="1419009"/>
    <lineage>
        <taxon>Eukaryota</taxon>
        <taxon>Fungi</taxon>
        <taxon>Dikarya</taxon>
        <taxon>Basidiomycota</taxon>
        <taxon>Agaricomycotina</taxon>
        <taxon>Agaricomycetes</taxon>
        <taxon>Phallomycetidae</taxon>
        <taxon>Phallales</taxon>
        <taxon>Clathraceae</taxon>
        <taxon>Clathrus</taxon>
    </lineage>
</organism>
<keyword evidence="4" id="KW-1185">Reference proteome</keyword>
<gene>
    <name evidence="3" type="ORF">Clacol_002028</name>
</gene>
<protein>
    <recommendedName>
        <fullName evidence="5">FAD-binding domain-containing protein</fullName>
    </recommendedName>
</protein>
<dbReference type="Gene3D" id="3.30.9.60">
    <property type="match status" value="1"/>
</dbReference>
<evidence type="ECO:0000313" key="4">
    <source>
        <dbReference type="Proteomes" id="UP001050691"/>
    </source>
</evidence>
<evidence type="ECO:0000313" key="3">
    <source>
        <dbReference type="EMBL" id="GJJ07823.1"/>
    </source>
</evidence>
<evidence type="ECO:0008006" key="5">
    <source>
        <dbReference type="Google" id="ProtNLM"/>
    </source>
</evidence>
<evidence type="ECO:0000259" key="1">
    <source>
        <dbReference type="Pfam" id="PF00070"/>
    </source>
</evidence>
<reference evidence="3" key="1">
    <citation type="submission" date="2021-10" db="EMBL/GenBank/DDBJ databases">
        <title>De novo Genome Assembly of Clathrus columnatus (Basidiomycota, Fungi) Using Illumina and Nanopore Sequence Data.</title>
        <authorList>
            <person name="Ogiso-Tanaka E."/>
            <person name="Itagaki H."/>
            <person name="Hosoya T."/>
            <person name="Hosaka K."/>
        </authorList>
    </citation>
    <scope>NUCLEOTIDE SEQUENCE</scope>
    <source>
        <strain evidence="3">MO-923</strain>
    </source>
</reference>
<feature type="domain" description="Pyridine nucleotide-disulphide oxidoreductase N-terminal" evidence="1">
    <location>
        <begin position="52"/>
        <end position="85"/>
    </location>
</feature>
<dbReference type="Gene3D" id="3.50.50.60">
    <property type="entry name" value="FAD/NAD(P)-binding domain"/>
    <property type="match status" value="1"/>
</dbReference>
<dbReference type="AlphaFoldDB" id="A0AAV5A3N5"/>